<comment type="caution">
    <text evidence="3">The sequence shown here is derived from an EMBL/GenBank/DDBJ whole genome shotgun (WGS) entry which is preliminary data.</text>
</comment>
<keyword evidence="4" id="KW-1185">Reference proteome</keyword>
<dbReference type="EMBL" id="JAAWWB010000008">
    <property type="protein sequence ID" value="KAG6776877.1"/>
    <property type="molecule type" value="Genomic_DNA"/>
</dbReference>
<reference evidence="3" key="1">
    <citation type="journal article" date="2020" name="bioRxiv">
        <title>Hybrid origin of Populus tomentosa Carr. identified through genome sequencing and phylogenomic analysis.</title>
        <authorList>
            <person name="An X."/>
            <person name="Gao K."/>
            <person name="Chen Z."/>
            <person name="Li J."/>
            <person name="Yang X."/>
            <person name="Yang X."/>
            <person name="Zhou J."/>
            <person name="Guo T."/>
            <person name="Zhao T."/>
            <person name="Huang S."/>
            <person name="Miao D."/>
            <person name="Khan W.U."/>
            <person name="Rao P."/>
            <person name="Ye M."/>
            <person name="Lei B."/>
            <person name="Liao W."/>
            <person name="Wang J."/>
            <person name="Ji L."/>
            <person name="Li Y."/>
            <person name="Guo B."/>
            <person name="Mustafa N.S."/>
            <person name="Li S."/>
            <person name="Yun Q."/>
            <person name="Keller S.R."/>
            <person name="Mao J."/>
            <person name="Zhang R."/>
            <person name="Strauss S.H."/>
        </authorList>
    </citation>
    <scope>NUCLEOTIDE SEQUENCE</scope>
    <source>
        <strain evidence="3">GM15</strain>
        <tissue evidence="3">Leaf</tissue>
    </source>
</reference>
<dbReference type="GO" id="GO:0042545">
    <property type="term" value="P:cell wall modification"/>
    <property type="evidence" value="ECO:0007669"/>
    <property type="project" value="InterPro"/>
</dbReference>
<dbReference type="InterPro" id="IPR000070">
    <property type="entry name" value="Pectinesterase_cat"/>
</dbReference>
<protein>
    <recommendedName>
        <fullName evidence="2">Pectinesterase catalytic domain-containing protein</fullName>
    </recommendedName>
</protein>
<sequence length="106" mass="11557">MHSTIITASFNVVGGSTTFKSATVAADGDGFIAQDIWFQNTARPQKHSSDLQPVKGSFKSYVGRPWKQYSRTVVMQSNNGAGKRVKWPGYHVISITSANEAMKFSG</sequence>
<dbReference type="Proteomes" id="UP000886885">
    <property type="component" value="Chromosome 4D"/>
</dbReference>
<gene>
    <name evidence="3" type="ORF">POTOM_016668</name>
</gene>
<dbReference type="OrthoDB" id="2019149at2759"/>
<evidence type="ECO:0000313" key="3">
    <source>
        <dbReference type="EMBL" id="KAG6776877.1"/>
    </source>
</evidence>
<name>A0A8X7ZYY0_POPTO</name>
<keyword evidence="1" id="KW-0378">Hydrolase</keyword>
<dbReference type="Pfam" id="PF01095">
    <property type="entry name" value="Pectinesterase"/>
    <property type="match status" value="1"/>
</dbReference>
<evidence type="ECO:0000313" key="4">
    <source>
        <dbReference type="Proteomes" id="UP000886885"/>
    </source>
</evidence>
<evidence type="ECO:0000259" key="2">
    <source>
        <dbReference type="Pfam" id="PF01095"/>
    </source>
</evidence>
<feature type="domain" description="Pectinesterase catalytic" evidence="2">
    <location>
        <begin position="2"/>
        <end position="48"/>
    </location>
</feature>
<accession>A0A8X7ZYY0</accession>
<dbReference type="AlphaFoldDB" id="A0A8X7ZYY0"/>
<proteinExistence type="predicted"/>
<dbReference type="GO" id="GO:0030599">
    <property type="term" value="F:pectinesterase activity"/>
    <property type="evidence" value="ECO:0007669"/>
    <property type="project" value="InterPro"/>
</dbReference>
<dbReference type="PANTHER" id="PTHR31707">
    <property type="entry name" value="PECTINESTERASE"/>
    <property type="match status" value="1"/>
</dbReference>
<evidence type="ECO:0000256" key="1">
    <source>
        <dbReference type="ARBA" id="ARBA00022801"/>
    </source>
</evidence>
<organism evidence="3 4">
    <name type="scientific">Populus tomentosa</name>
    <name type="common">Chinese white poplar</name>
    <dbReference type="NCBI Taxonomy" id="118781"/>
    <lineage>
        <taxon>Eukaryota</taxon>
        <taxon>Viridiplantae</taxon>
        <taxon>Streptophyta</taxon>
        <taxon>Embryophyta</taxon>
        <taxon>Tracheophyta</taxon>
        <taxon>Spermatophyta</taxon>
        <taxon>Magnoliopsida</taxon>
        <taxon>eudicotyledons</taxon>
        <taxon>Gunneridae</taxon>
        <taxon>Pentapetalae</taxon>
        <taxon>rosids</taxon>
        <taxon>fabids</taxon>
        <taxon>Malpighiales</taxon>
        <taxon>Salicaceae</taxon>
        <taxon>Saliceae</taxon>
        <taxon>Populus</taxon>
    </lineage>
</organism>